<dbReference type="Pfam" id="PF23265">
    <property type="entry name" value="Ig-like_KY"/>
    <property type="match status" value="2"/>
</dbReference>
<evidence type="ECO:0000259" key="2">
    <source>
        <dbReference type="SMART" id="SM00460"/>
    </source>
</evidence>
<dbReference type="AlphaFoldDB" id="A0A0K2UU28"/>
<evidence type="ECO:0000256" key="1">
    <source>
        <dbReference type="SAM" id="MobiDB-lite"/>
    </source>
</evidence>
<proteinExistence type="predicted"/>
<dbReference type="InterPro" id="IPR056564">
    <property type="entry name" value="Ig-like_KY"/>
</dbReference>
<evidence type="ECO:0000313" key="3">
    <source>
        <dbReference type="EMBL" id="CDW41221.1"/>
    </source>
</evidence>
<reference evidence="3" key="1">
    <citation type="submission" date="2014-05" db="EMBL/GenBank/DDBJ databases">
        <authorList>
            <person name="Chronopoulou M."/>
        </authorList>
    </citation>
    <scope>NUCLEOTIDE SEQUENCE</scope>
    <source>
        <tissue evidence="3">Whole organism</tissue>
    </source>
</reference>
<dbReference type="SMART" id="SM00460">
    <property type="entry name" value="TGc"/>
    <property type="match status" value="1"/>
</dbReference>
<dbReference type="PANTHER" id="PTHR47020">
    <property type="entry name" value="HILLARIN"/>
    <property type="match status" value="1"/>
</dbReference>
<dbReference type="InterPro" id="IPR053041">
    <property type="entry name" value="Transglut-like_Superfamily_Mod"/>
</dbReference>
<feature type="region of interest" description="Disordered" evidence="1">
    <location>
        <begin position="118"/>
        <end position="137"/>
    </location>
</feature>
<organism evidence="3">
    <name type="scientific">Lepeophtheirus salmonis</name>
    <name type="common">Salmon louse</name>
    <name type="synonym">Caligus salmonis</name>
    <dbReference type="NCBI Taxonomy" id="72036"/>
    <lineage>
        <taxon>Eukaryota</taxon>
        <taxon>Metazoa</taxon>
        <taxon>Ecdysozoa</taxon>
        <taxon>Arthropoda</taxon>
        <taxon>Crustacea</taxon>
        <taxon>Multicrustacea</taxon>
        <taxon>Hexanauplia</taxon>
        <taxon>Copepoda</taxon>
        <taxon>Siphonostomatoida</taxon>
        <taxon>Caligidae</taxon>
        <taxon>Lepeophtheirus</taxon>
    </lineage>
</organism>
<sequence>MAQVKNSKHFESLQIFTAYSEPMLDEFITRKDQMSLEKKHHDEEDKLYRKFLAQRREDEDRVIQMEKHVREDYLNQRTKDERSKAVSLALRQCRQMVDSIYKKKVEYFKQGGENEDWKKDVDKTYPRDPPAPSTAPYTKKQIYENNTSVFQQIDDSAIKATDIDYTSFTNLVRDLVGRSSSDVEKVRALFRYMSDKKFNFRSWFLYYPEEGNTRGVPEELFRGVEFGIESKALLFKRLCAYAGLHCEIIKGFSKSGPYLPGEEFLDNSYRNTWNAVFIAGGWRLVQSNWAMVSLHSKVSRETRQLYQDHYFLTDPDKFIFEFFPMNSDWQLMNRPITIEEFEDLPLLRSTFFHFGLGLDGNPAAVMDCDERGELSIKLVGPPEISYHYEISFFKSGNKTFNLEDYGTVSLDRFVMMYTEEDITAFQFHAPHKGSYLLDIFCAPFPTWEMSLKQQPVKHINVSRFKINCHFLEEMNVPLPDCAPGEWGPTKAVKLIGLLPTSHLYPVINAAPEESVKLKETKPLTLNMEFEMTKPMLDFMIRLHKNGEDYEEKGTKVKSARYRIKDKKYLMVDLKVPHDGQYGLDIYSREEWEEKMVHCCKYLINCDV</sequence>
<name>A0A0K2UU28_LEPSM</name>
<dbReference type="PANTHER" id="PTHR47020:SF1">
    <property type="entry name" value="HILLARIN"/>
    <property type="match status" value="1"/>
</dbReference>
<dbReference type="InterPro" id="IPR002931">
    <property type="entry name" value="Transglutaminase-like"/>
</dbReference>
<protein>
    <recommendedName>
        <fullName evidence="2">Transglutaminase-like domain-containing protein</fullName>
    </recommendedName>
</protein>
<accession>A0A0K2UU28</accession>
<dbReference type="OrthoDB" id="6129702at2759"/>
<dbReference type="EMBL" id="HACA01023860">
    <property type="protein sequence ID" value="CDW41221.1"/>
    <property type="molecule type" value="Transcribed_RNA"/>
</dbReference>
<feature type="domain" description="Transglutaminase-like" evidence="2">
    <location>
        <begin position="221"/>
        <end position="289"/>
    </location>
</feature>